<feature type="compositionally biased region" description="Polar residues" evidence="13">
    <location>
        <begin position="42"/>
        <end position="53"/>
    </location>
</feature>
<dbReference type="GO" id="GO:0004692">
    <property type="term" value="F:cGMP-dependent protein kinase activity"/>
    <property type="evidence" value="ECO:0007669"/>
    <property type="project" value="UniProtKB-EC"/>
</dbReference>
<keyword evidence="12" id="KW-0175">Coiled coil</keyword>
<evidence type="ECO:0000256" key="6">
    <source>
        <dbReference type="ARBA" id="ARBA00022741"/>
    </source>
</evidence>
<dbReference type="VEuPathDB" id="VectorBase:AALB20_035026"/>
<dbReference type="InterPro" id="IPR008271">
    <property type="entry name" value="Ser/Thr_kinase_AS"/>
</dbReference>
<dbReference type="PROSITE" id="PS00107">
    <property type="entry name" value="PROTEIN_KINASE_ATP"/>
    <property type="match status" value="1"/>
</dbReference>
<dbReference type="STRING" id="7167.A0A182F2Y8"/>
<comment type="similarity">
    <text evidence="1">Belongs to the protein kinase superfamily. AGC Ser/Thr protein kinase family. cGMP subfamily.</text>
</comment>
<evidence type="ECO:0000256" key="5">
    <source>
        <dbReference type="ARBA" id="ARBA00022679"/>
    </source>
</evidence>
<feature type="region of interest" description="Disordered" evidence="13">
    <location>
        <begin position="308"/>
        <end position="448"/>
    </location>
</feature>
<feature type="compositionally biased region" description="Polar residues" evidence="13">
    <location>
        <begin position="166"/>
        <end position="179"/>
    </location>
</feature>
<dbReference type="AlphaFoldDB" id="A0A182F2Y8"/>
<sequence>MACFAKFFGRKHGSFNLPVAGTGDGVVVATRVTRRLDDGTELINQMPPSSLANGNAVKKKGEGPAGEEAAPSTLVKSTERESGLGSMDERLHVSDSVTNGTNGGSDRFGPIEEPWIKATITTTSATATATTTASEPRVRPDAVTAPGPTIERKASRPRSDEHVKISLSSRETSTMETPSTHGMLLKDLLQNKILHMLALQSKGSREMTKSERSLLAQLEREIPELQRQVQQQNSALALAAKSVQEHSQPDGQSHDGRASSSSQDTNLTITVASGTNGETGRAVLDRSMGQSEQQLLDGELSDYDVITTRKPQDETVSEAPSSEDERSAIMPPDLPPRASRGAMVEEADDTSQDEEPTPPKLPPPRSQLEQSLLDEVISRTLQESMVRQAASASAREGDEVIPLPTVPPPSRDPPPPAPDQRQDEEPTTPTTPAPDAPSVKQRPDDVSTQRSLIEELDSTIGTLKKARKQGVVSDKTDLKESKDIVIPTHPKSAETELLIKAAIVANDFLNNMMDEERLLAVTAAMSSMSFPPNSYIIKEGDIGAHFYVSEEGTYEVVVDNKVIKSFGRGVVFGELAILYKAKRFASIRVTSGAKVWLLERKVFQKIMMKSGRKEREENVRFLSTVSVLKDLEIEKLHKISDLLKREFYATGSTIIQQGDPGDKFYIIRGGSVNVIKTDKRGNDRLVGTLQRGAYFGEQALLHEDRRLASIIANPPGTECLTLNRIAFNEFLGGLDTLREVKLSDTIPRSSTMTNIVSEYDHIQLHDLTYIGTLGIGGFGRVELVAYKNRQTFALKYLKKIEMVRQQQQEHAYSEKDIMLSCNSPFIVRLYKTYRDKKYLYFLMEACLGGDVWTVLQKSKFFDERTARFITGCVVEAFEYLHSRNMIYRDLKPENLMLDDKGYIKLVDFGFAKRIGPNQKTWTFAGTPEYVSPEIILNKGHDRAVDYWALGVLIHELLVGKPPFRGKNHMKTYNAILRGIDIIELPSRVPKKAQVLIKRLCRQTAAERLGYGKNGIADIKNHPWFGSFEWQRLKERTMPAPLIRPIQSDIDLSNFDEYPKDQDEPPDETSGWDINF</sequence>
<dbReference type="CDD" id="cd00038">
    <property type="entry name" value="CAP_ED"/>
    <property type="match status" value="2"/>
</dbReference>
<accession>A0A182F2Y8</accession>
<dbReference type="OrthoDB" id="63267at2759"/>
<evidence type="ECO:0000256" key="2">
    <source>
        <dbReference type="ARBA" id="ARBA00012428"/>
    </source>
</evidence>
<proteinExistence type="inferred from homology"/>
<dbReference type="GeneID" id="118457804"/>
<dbReference type="PROSITE" id="PS50042">
    <property type="entry name" value="CNMP_BINDING_3"/>
    <property type="match status" value="2"/>
</dbReference>
<dbReference type="PRINTS" id="PR00103">
    <property type="entry name" value="CAMPKINASE"/>
</dbReference>
<feature type="region of interest" description="Disordered" evidence="13">
    <location>
        <begin position="1052"/>
        <end position="1075"/>
    </location>
</feature>
<dbReference type="Pfam" id="PF00027">
    <property type="entry name" value="cNMP_binding"/>
    <property type="match status" value="2"/>
</dbReference>
<evidence type="ECO:0000256" key="1">
    <source>
        <dbReference type="ARBA" id="ARBA00006352"/>
    </source>
</evidence>
<name>A0A182F2Y8_ANOAL</name>
<dbReference type="PANTHER" id="PTHR24353:SF144">
    <property type="match status" value="1"/>
</dbReference>
<dbReference type="InterPro" id="IPR014710">
    <property type="entry name" value="RmlC-like_jellyroll"/>
</dbReference>
<feature type="compositionally biased region" description="Pro residues" evidence="13">
    <location>
        <begin position="404"/>
        <end position="418"/>
    </location>
</feature>
<dbReference type="RefSeq" id="XP_035775545.1">
    <property type="nucleotide sequence ID" value="XM_035919652.1"/>
</dbReference>
<feature type="coiled-coil region" evidence="12">
    <location>
        <begin position="208"/>
        <end position="235"/>
    </location>
</feature>
<comment type="catalytic activity">
    <reaction evidence="11">
        <text>L-seryl-[protein] + ATP = O-phospho-L-seryl-[protein] + ADP + H(+)</text>
        <dbReference type="Rhea" id="RHEA:17989"/>
        <dbReference type="Rhea" id="RHEA-COMP:9863"/>
        <dbReference type="Rhea" id="RHEA-COMP:11604"/>
        <dbReference type="ChEBI" id="CHEBI:15378"/>
        <dbReference type="ChEBI" id="CHEBI:29999"/>
        <dbReference type="ChEBI" id="CHEBI:30616"/>
        <dbReference type="ChEBI" id="CHEBI:83421"/>
        <dbReference type="ChEBI" id="CHEBI:456216"/>
        <dbReference type="EC" id="2.7.11.12"/>
    </reaction>
</comment>
<dbReference type="PROSITE" id="PS51285">
    <property type="entry name" value="AGC_KINASE_CTER"/>
    <property type="match status" value="1"/>
</dbReference>
<dbReference type="Gene3D" id="3.30.200.20">
    <property type="entry name" value="Phosphorylase Kinase, domain 1"/>
    <property type="match status" value="1"/>
</dbReference>
<dbReference type="InterPro" id="IPR000595">
    <property type="entry name" value="cNMP-bd_dom"/>
</dbReference>
<dbReference type="PROSITE" id="PS00108">
    <property type="entry name" value="PROTEIN_KINASE_ST"/>
    <property type="match status" value="1"/>
</dbReference>
<dbReference type="InterPro" id="IPR000719">
    <property type="entry name" value="Prot_kinase_dom"/>
</dbReference>
<dbReference type="FunFam" id="2.60.120.10:FF:000072">
    <property type="entry name" value="cGMP-dependent protein kinase"/>
    <property type="match status" value="1"/>
</dbReference>
<keyword evidence="15" id="KW-1185">Reference proteome</keyword>
<evidence type="ECO:0000256" key="12">
    <source>
        <dbReference type="SAM" id="Coils"/>
    </source>
</evidence>
<dbReference type="Pfam" id="PF00069">
    <property type="entry name" value="Pkinase"/>
    <property type="match status" value="1"/>
</dbReference>
<feature type="region of interest" description="Disordered" evidence="13">
    <location>
        <begin position="238"/>
        <end position="266"/>
    </location>
</feature>
<evidence type="ECO:0000256" key="13">
    <source>
        <dbReference type="SAM" id="MobiDB-lite"/>
    </source>
</evidence>
<dbReference type="InterPro" id="IPR035014">
    <property type="entry name" value="STKc_cGK"/>
</dbReference>
<dbReference type="FunFam" id="1.10.510.10:FF:000210">
    <property type="entry name" value="Non-specific serine/threonine protein kinase"/>
    <property type="match status" value="1"/>
</dbReference>
<feature type="compositionally biased region" description="Basic and acidic residues" evidence="13">
    <location>
        <begin position="77"/>
        <end position="86"/>
    </location>
</feature>
<dbReference type="PROSITE" id="PS00888">
    <property type="entry name" value="CNMP_BINDING_1"/>
    <property type="match status" value="1"/>
</dbReference>
<dbReference type="EC" id="2.7.11.12" evidence="2"/>
<dbReference type="InterPro" id="IPR000961">
    <property type="entry name" value="AGC-kinase_C"/>
</dbReference>
<dbReference type="SUPFAM" id="SSF51206">
    <property type="entry name" value="cAMP-binding domain-like"/>
    <property type="match status" value="2"/>
</dbReference>
<protein>
    <recommendedName>
        <fullName evidence="2">cGMP-dependent protein kinase</fullName>
        <ecNumber evidence="2">2.7.11.12</ecNumber>
    </recommendedName>
</protein>
<dbReference type="InterPro" id="IPR018490">
    <property type="entry name" value="cNMP-bd_dom_sf"/>
</dbReference>
<dbReference type="SMART" id="SM00133">
    <property type="entry name" value="S_TK_X"/>
    <property type="match status" value="1"/>
</dbReference>
<evidence type="ECO:0000256" key="9">
    <source>
        <dbReference type="ARBA" id="ARBA00022992"/>
    </source>
</evidence>
<reference evidence="14 15" key="1">
    <citation type="journal article" date="2017" name="G3 (Bethesda)">
        <title>The Physical Genome Mapping of Anopheles albimanus Corrected Scaffold Misassemblies and Identified Interarm Rearrangements in Genus Anopheles.</title>
        <authorList>
            <person name="Artemov G.N."/>
            <person name="Peery A.N."/>
            <person name="Jiang X."/>
            <person name="Tu Z."/>
            <person name="Stegniy V.N."/>
            <person name="Sharakhova M.V."/>
            <person name="Sharakhov I.V."/>
        </authorList>
    </citation>
    <scope>NUCLEOTIDE SEQUENCE [LARGE SCALE GENOMIC DNA]</scope>
    <source>
        <strain evidence="14 15">ALBI9_A</strain>
    </source>
</reference>
<evidence type="ECO:0000256" key="8">
    <source>
        <dbReference type="ARBA" id="ARBA00022840"/>
    </source>
</evidence>
<feature type="region of interest" description="Disordered" evidence="13">
    <location>
        <begin position="126"/>
        <end position="179"/>
    </location>
</feature>
<evidence type="ECO:0000313" key="15">
    <source>
        <dbReference type="Proteomes" id="UP000069272"/>
    </source>
</evidence>
<dbReference type="Gene3D" id="1.10.510.10">
    <property type="entry name" value="Transferase(Phosphotransferase) domain 1"/>
    <property type="match status" value="1"/>
</dbReference>
<dbReference type="Proteomes" id="UP000069272">
    <property type="component" value="Chromosome 2L"/>
</dbReference>
<dbReference type="Gene3D" id="2.60.120.10">
    <property type="entry name" value="Jelly Rolls"/>
    <property type="match status" value="2"/>
</dbReference>
<dbReference type="SMART" id="SM00220">
    <property type="entry name" value="S_TKc"/>
    <property type="match status" value="1"/>
</dbReference>
<evidence type="ECO:0000313" key="14">
    <source>
        <dbReference type="EnsemblMetazoa" id="AALB000822-PA"/>
    </source>
</evidence>
<dbReference type="FunFam" id="2.60.120.10:FF:000130">
    <property type="entry name" value="Protein kinase, cGMP-dependent"/>
    <property type="match status" value="1"/>
</dbReference>
<dbReference type="InterPro" id="IPR018488">
    <property type="entry name" value="cNMP-bd_CS"/>
</dbReference>
<dbReference type="SMART" id="SM00100">
    <property type="entry name" value="cNMP"/>
    <property type="match status" value="2"/>
</dbReference>
<keyword evidence="5" id="KW-0808">Transferase</keyword>
<dbReference type="PROSITE" id="PS50011">
    <property type="entry name" value="PROTEIN_KINASE_DOM"/>
    <property type="match status" value="1"/>
</dbReference>
<dbReference type="EnsemblMetazoa" id="AALB000822-RA">
    <property type="protein sequence ID" value="AALB000822-PA"/>
    <property type="gene ID" value="AALB000822"/>
</dbReference>
<dbReference type="CDD" id="cd05572">
    <property type="entry name" value="STKc_cGK"/>
    <property type="match status" value="1"/>
</dbReference>
<dbReference type="GO" id="GO:0030553">
    <property type="term" value="F:cGMP binding"/>
    <property type="evidence" value="ECO:0007669"/>
    <property type="project" value="UniProtKB-KW"/>
</dbReference>
<feature type="compositionally biased region" description="Basic and acidic residues" evidence="13">
    <location>
        <begin position="243"/>
        <end position="257"/>
    </location>
</feature>
<organism evidence="14 15">
    <name type="scientific">Anopheles albimanus</name>
    <name type="common">New world malaria mosquito</name>
    <dbReference type="NCBI Taxonomy" id="7167"/>
    <lineage>
        <taxon>Eukaryota</taxon>
        <taxon>Metazoa</taxon>
        <taxon>Ecdysozoa</taxon>
        <taxon>Arthropoda</taxon>
        <taxon>Hexapoda</taxon>
        <taxon>Insecta</taxon>
        <taxon>Pterygota</taxon>
        <taxon>Neoptera</taxon>
        <taxon>Endopterygota</taxon>
        <taxon>Diptera</taxon>
        <taxon>Nematocera</taxon>
        <taxon>Culicoidea</taxon>
        <taxon>Culicidae</taxon>
        <taxon>Anophelinae</taxon>
        <taxon>Anopheles</taxon>
    </lineage>
</organism>
<dbReference type="KEGG" id="aali:118457804"/>
<feature type="compositionally biased region" description="Basic and acidic residues" evidence="13">
    <location>
        <begin position="150"/>
        <end position="164"/>
    </location>
</feature>
<keyword evidence="3" id="KW-0723">Serine/threonine-protein kinase</keyword>
<feature type="compositionally biased region" description="Acidic residues" evidence="13">
    <location>
        <begin position="345"/>
        <end position="356"/>
    </location>
</feature>
<keyword evidence="4" id="KW-0140">cGMP</keyword>
<evidence type="ECO:0000256" key="3">
    <source>
        <dbReference type="ARBA" id="ARBA00022527"/>
    </source>
</evidence>
<keyword evidence="6" id="KW-0547">Nucleotide-binding</keyword>
<dbReference type="InterPro" id="IPR011009">
    <property type="entry name" value="Kinase-like_dom_sf"/>
</dbReference>
<keyword evidence="7" id="KW-0418">Kinase</keyword>
<evidence type="ECO:0000256" key="10">
    <source>
        <dbReference type="ARBA" id="ARBA00047298"/>
    </source>
</evidence>
<evidence type="ECO:0000256" key="4">
    <source>
        <dbReference type="ARBA" id="ARBA00022535"/>
    </source>
</evidence>
<evidence type="ECO:0000256" key="11">
    <source>
        <dbReference type="ARBA" id="ARBA00047462"/>
    </source>
</evidence>
<dbReference type="SUPFAM" id="SSF56112">
    <property type="entry name" value="Protein kinase-like (PK-like)"/>
    <property type="match status" value="1"/>
</dbReference>
<evidence type="ECO:0000256" key="7">
    <source>
        <dbReference type="ARBA" id="ARBA00022777"/>
    </source>
</evidence>
<dbReference type="PANTHER" id="PTHR24353">
    <property type="entry name" value="CYCLIC NUCLEOTIDE-DEPENDENT PROTEIN KINASE"/>
    <property type="match status" value="1"/>
</dbReference>
<dbReference type="GO" id="GO:0005524">
    <property type="term" value="F:ATP binding"/>
    <property type="evidence" value="ECO:0007669"/>
    <property type="project" value="UniProtKB-UniRule"/>
</dbReference>
<dbReference type="VEuPathDB" id="VectorBase:AALB000822"/>
<dbReference type="InterPro" id="IPR017441">
    <property type="entry name" value="Protein_kinase_ATP_BS"/>
</dbReference>
<feature type="region of interest" description="Disordered" evidence="13">
    <location>
        <begin position="41"/>
        <end position="86"/>
    </location>
</feature>
<reference evidence="14" key="2">
    <citation type="submission" date="2022-08" db="UniProtKB">
        <authorList>
            <consortium name="EnsemblMetazoa"/>
        </authorList>
    </citation>
    <scope>IDENTIFICATION</scope>
    <source>
        <strain evidence="14">STECLA/ALBI9_A</strain>
    </source>
</reference>
<keyword evidence="9" id="KW-0142">cGMP-binding</keyword>
<keyword evidence="8" id="KW-0067">ATP-binding</keyword>
<comment type="catalytic activity">
    <reaction evidence="10">
        <text>L-threonyl-[protein] + ATP = O-phospho-L-threonyl-[protein] + ADP + H(+)</text>
        <dbReference type="Rhea" id="RHEA:46608"/>
        <dbReference type="Rhea" id="RHEA-COMP:11060"/>
        <dbReference type="Rhea" id="RHEA-COMP:11605"/>
        <dbReference type="ChEBI" id="CHEBI:15378"/>
        <dbReference type="ChEBI" id="CHEBI:30013"/>
        <dbReference type="ChEBI" id="CHEBI:30616"/>
        <dbReference type="ChEBI" id="CHEBI:61977"/>
        <dbReference type="ChEBI" id="CHEBI:456216"/>
        <dbReference type="EC" id="2.7.11.12"/>
    </reaction>
</comment>